<reference evidence="1" key="1">
    <citation type="submission" date="2019-12" db="EMBL/GenBank/DDBJ databases">
        <title>Genome sequencing and annotation of Brassica cretica.</title>
        <authorList>
            <person name="Studholme D.J."/>
            <person name="Sarris P.F."/>
        </authorList>
    </citation>
    <scope>NUCLEOTIDE SEQUENCE</scope>
    <source>
        <strain evidence="1">PFS-102/07</strain>
        <tissue evidence="1">Leaf</tissue>
    </source>
</reference>
<dbReference type="EMBL" id="QGKY02002305">
    <property type="protein sequence ID" value="KAF2532997.1"/>
    <property type="molecule type" value="Genomic_DNA"/>
</dbReference>
<proteinExistence type="predicted"/>
<evidence type="ECO:0000313" key="1">
    <source>
        <dbReference type="EMBL" id="KAF2532997.1"/>
    </source>
</evidence>
<sequence length="87" mass="9612">MESGEIVGIGDYHVETKREKRWSLLSQLLADPILADVRGTQHCRMSSLSSALKKEALCDSPSSNSMAPPWVICGGYELSYFEGSKDF</sequence>
<protein>
    <submittedName>
        <fullName evidence="1">Uncharacterized protein</fullName>
    </submittedName>
</protein>
<comment type="caution">
    <text evidence="1">The sequence shown here is derived from an EMBL/GenBank/DDBJ whole genome shotgun (WGS) entry which is preliminary data.</text>
</comment>
<dbReference type="AlphaFoldDB" id="A0A8S9FKZ8"/>
<name>A0A8S9FKZ8_BRACR</name>
<gene>
    <name evidence="1" type="ORF">F2Q70_00029821</name>
</gene>
<organism evidence="1">
    <name type="scientific">Brassica cretica</name>
    <name type="common">Mustard</name>
    <dbReference type="NCBI Taxonomy" id="69181"/>
    <lineage>
        <taxon>Eukaryota</taxon>
        <taxon>Viridiplantae</taxon>
        <taxon>Streptophyta</taxon>
        <taxon>Embryophyta</taxon>
        <taxon>Tracheophyta</taxon>
        <taxon>Spermatophyta</taxon>
        <taxon>Magnoliopsida</taxon>
        <taxon>eudicotyledons</taxon>
        <taxon>Gunneridae</taxon>
        <taxon>Pentapetalae</taxon>
        <taxon>rosids</taxon>
        <taxon>malvids</taxon>
        <taxon>Brassicales</taxon>
        <taxon>Brassicaceae</taxon>
        <taxon>Brassiceae</taxon>
        <taxon>Brassica</taxon>
    </lineage>
</organism>
<accession>A0A8S9FKZ8</accession>